<sequence>MPFSVDVILNRRPCLHLIVTKFALESISPFDSMAITWIKICVENGRVKTHDGSSYEDLDDGVDRLR</sequence>
<proteinExistence type="predicted"/>
<evidence type="ECO:0000313" key="2">
    <source>
        <dbReference type="Proteomes" id="UP000616769"/>
    </source>
</evidence>
<comment type="caution">
    <text evidence="1">The sequence shown here is derived from an EMBL/GenBank/DDBJ whole genome shotgun (WGS) entry which is preliminary data.</text>
</comment>
<gene>
    <name evidence="1" type="ORF">QR98_0059090</name>
</gene>
<protein>
    <submittedName>
        <fullName evidence="1">Uncharacterized protein</fullName>
    </submittedName>
</protein>
<evidence type="ECO:0000313" key="1">
    <source>
        <dbReference type="EMBL" id="KPM07416.1"/>
    </source>
</evidence>
<dbReference type="EMBL" id="JXLN01011562">
    <property type="protein sequence ID" value="KPM07416.1"/>
    <property type="molecule type" value="Genomic_DNA"/>
</dbReference>
<dbReference type="VEuPathDB" id="VectorBase:SSCA001322"/>
<reference evidence="1 2" key="1">
    <citation type="journal article" date="2015" name="Parasit. Vectors">
        <title>Draft genome of the scabies mite.</title>
        <authorList>
            <person name="Rider S.D.Jr."/>
            <person name="Morgan M.S."/>
            <person name="Arlian L.G."/>
        </authorList>
    </citation>
    <scope>NUCLEOTIDE SEQUENCE [LARGE SCALE GENOMIC DNA]</scope>
    <source>
        <strain evidence="1">Arlian Lab</strain>
    </source>
</reference>
<accession>A0A132A8V7</accession>
<organism evidence="1 2">
    <name type="scientific">Sarcoptes scabiei</name>
    <name type="common">Itch mite</name>
    <name type="synonym">Acarus scabiei</name>
    <dbReference type="NCBI Taxonomy" id="52283"/>
    <lineage>
        <taxon>Eukaryota</taxon>
        <taxon>Metazoa</taxon>
        <taxon>Ecdysozoa</taxon>
        <taxon>Arthropoda</taxon>
        <taxon>Chelicerata</taxon>
        <taxon>Arachnida</taxon>
        <taxon>Acari</taxon>
        <taxon>Acariformes</taxon>
        <taxon>Sarcoptiformes</taxon>
        <taxon>Astigmata</taxon>
        <taxon>Psoroptidia</taxon>
        <taxon>Sarcoptoidea</taxon>
        <taxon>Sarcoptidae</taxon>
        <taxon>Sarcoptinae</taxon>
        <taxon>Sarcoptes</taxon>
    </lineage>
</organism>
<dbReference type="AlphaFoldDB" id="A0A132A8V7"/>
<dbReference type="Proteomes" id="UP000616769">
    <property type="component" value="Unassembled WGS sequence"/>
</dbReference>
<name>A0A132A8V7_SARSC</name>